<name>A0A232LUK0_9EURO</name>
<keyword evidence="2" id="KW-1185">Reference proteome</keyword>
<protein>
    <submittedName>
        <fullName evidence="1">Uncharacterized protein</fullName>
    </submittedName>
</protein>
<dbReference type="AlphaFoldDB" id="A0A232LUK0"/>
<dbReference type="Proteomes" id="UP000243515">
    <property type="component" value="Unassembled WGS sequence"/>
</dbReference>
<reference evidence="1 2" key="1">
    <citation type="journal article" date="2015" name="Environ. Microbiol.">
        <title>Metagenome sequence of Elaphomyces granulatus from sporocarp tissue reveals Ascomycota ectomycorrhizal fingerprints of genome expansion and a Proteobacteria-rich microbiome.</title>
        <authorList>
            <person name="Quandt C.A."/>
            <person name="Kohler A."/>
            <person name="Hesse C.N."/>
            <person name="Sharpton T.J."/>
            <person name="Martin F."/>
            <person name="Spatafora J.W."/>
        </authorList>
    </citation>
    <scope>NUCLEOTIDE SEQUENCE [LARGE SCALE GENOMIC DNA]</scope>
    <source>
        <strain evidence="1 2">OSC145934</strain>
    </source>
</reference>
<evidence type="ECO:0000313" key="1">
    <source>
        <dbReference type="EMBL" id="OXV07833.1"/>
    </source>
</evidence>
<dbReference type="EMBL" id="NPHW01004520">
    <property type="protein sequence ID" value="OXV07833.1"/>
    <property type="molecule type" value="Genomic_DNA"/>
</dbReference>
<evidence type="ECO:0000313" key="2">
    <source>
        <dbReference type="Proteomes" id="UP000243515"/>
    </source>
</evidence>
<sequence length="69" mass="7265">MRIIAMQTMRFALPHLHPVISIPAVIDQAVVTKLSPAAPARLLLVAAVVITPTAVTVTETVEALTAPVQ</sequence>
<gene>
    <name evidence="1" type="ORF">Egran_04403</name>
</gene>
<accession>A0A232LUK0</accession>
<organism evidence="1 2">
    <name type="scientific">Elaphomyces granulatus</name>
    <dbReference type="NCBI Taxonomy" id="519963"/>
    <lineage>
        <taxon>Eukaryota</taxon>
        <taxon>Fungi</taxon>
        <taxon>Dikarya</taxon>
        <taxon>Ascomycota</taxon>
        <taxon>Pezizomycotina</taxon>
        <taxon>Eurotiomycetes</taxon>
        <taxon>Eurotiomycetidae</taxon>
        <taxon>Eurotiales</taxon>
        <taxon>Elaphomycetaceae</taxon>
        <taxon>Elaphomyces</taxon>
    </lineage>
</organism>
<proteinExistence type="predicted"/>
<comment type="caution">
    <text evidence="1">The sequence shown here is derived from an EMBL/GenBank/DDBJ whole genome shotgun (WGS) entry which is preliminary data.</text>
</comment>